<proteinExistence type="predicted"/>
<dbReference type="EMBL" id="JAMYWD010000003">
    <property type="protein sequence ID" value="KAJ4976165.1"/>
    <property type="molecule type" value="Genomic_DNA"/>
</dbReference>
<organism evidence="1 2">
    <name type="scientific">Protea cynaroides</name>
    <dbReference type="NCBI Taxonomy" id="273540"/>
    <lineage>
        <taxon>Eukaryota</taxon>
        <taxon>Viridiplantae</taxon>
        <taxon>Streptophyta</taxon>
        <taxon>Embryophyta</taxon>
        <taxon>Tracheophyta</taxon>
        <taxon>Spermatophyta</taxon>
        <taxon>Magnoliopsida</taxon>
        <taxon>Proteales</taxon>
        <taxon>Proteaceae</taxon>
        <taxon>Protea</taxon>
    </lineage>
</organism>
<protein>
    <submittedName>
        <fullName evidence="1">Uncharacterized protein</fullName>
    </submittedName>
</protein>
<accession>A0A9Q0QXX4</accession>
<dbReference type="AlphaFoldDB" id="A0A9Q0QXX4"/>
<name>A0A9Q0QXX4_9MAGN</name>
<comment type="caution">
    <text evidence="1">The sequence shown here is derived from an EMBL/GenBank/DDBJ whole genome shotgun (WGS) entry which is preliminary data.</text>
</comment>
<gene>
    <name evidence="1" type="ORF">NE237_001271</name>
</gene>
<evidence type="ECO:0000313" key="1">
    <source>
        <dbReference type="EMBL" id="KAJ4976165.1"/>
    </source>
</evidence>
<evidence type="ECO:0000313" key="2">
    <source>
        <dbReference type="Proteomes" id="UP001141806"/>
    </source>
</evidence>
<reference evidence="1" key="1">
    <citation type="journal article" date="2023" name="Plant J.">
        <title>The genome of the king protea, Protea cynaroides.</title>
        <authorList>
            <person name="Chang J."/>
            <person name="Duong T.A."/>
            <person name="Schoeman C."/>
            <person name="Ma X."/>
            <person name="Roodt D."/>
            <person name="Barker N."/>
            <person name="Li Z."/>
            <person name="Van de Peer Y."/>
            <person name="Mizrachi E."/>
        </authorList>
    </citation>
    <scope>NUCLEOTIDE SEQUENCE</scope>
    <source>
        <tissue evidence="1">Young leaves</tissue>
    </source>
</reference>
<dbReference type="Proteomes" id="UP001141806">
    <property type="component" value="Unassembled WGS sequence"/>
</dbReference>
<sequence length="558" mass="62447">MFLAVGLPDENGWLSMGFTRSTLKIDFSVGTIHLSGTDELVLGCAPVISFHPSPMDHLLQSPIIVDLFSSISIVSIGFLSLATSLAHRIEQKIAIAHPPWPAILRHLLLSNSISAELSITSLVRLPGRPPPMVTCPHLSPWPHLMPAWPPPGSSLIKAIEQKFRKGNRSMMFFFGKKKRKKSPRFLGFPGCRWWDWIWPRFSPAGEAIYRLWKEINIVGFVIGTSFITYPSPSHRSRGIHLLFCEEGLYSMASARICTATEEVGDLPAPQLIQPRSFRRQHQYPATDHRIDRRRRSSGDLSLHVASFAVGLARHSSSKKLDLSPCKRGVPKLPNIVDDDDVRVKIDHSVNAGLDYVSQRQQESEDENRGQYFDDHDDTTHQGLELIFANSGPSDIVGCPPRGQAPGSKKKLKQLLSLVMLAYANASSTEGNLAFDTFRIGSSVTLGRSSATWTWASVSPLEKTPRPRCRHLNIPSYLQRHLVGMPHCDTSASPSLSSSLVVAQKPAPPRILSCLLFRLQRRWCFRRVRDVVFYVARTVSIILPKCQQEYITIPHELAR</sequence>
<keyword evidence="2" id="KW-1185">Reference proteome</keyword>